<sequence length="147" mass="17057">MAEVELECAVYGEGTVFPVKIARDAKVSALQEAIFDKKRYQERYSFAASDLTLYFAKKKGKKGKKSKWLKDDDSLDELLSGKIDTAYKKMRPSWKLNKPEYFGDFQLGEEEIHVLVELPDESEAEVRQYFEYLHHDCPKQVLLRGPE</sequence>
<evidence type="ECO:0000313" key="6">
    <source>
        <dbReference type="Proteomes" id="UP001209570"/>
    </source>
</evidence>
<evidence type="ECO:0000259" key="4">
    <source>
        <dbReference type="Pfam" id="PF20147"/>
    </source>
</evidence>
<keyword evidence="3" id="KW-0964">Secreted</keyword>
<keyword evidence="6" id="KW-1185">Reference proteome</keyword>
<comment type="caution">
    <text evidence="5">The sequence shown here is derived from an EMBL/GenBank/DDBJ whole genome shotgun (WGS) entry which is preliminary data.</text>
</comment>
<name>A0AAD5LE06_PYTIN</name>
<evidence type="ECO:0000313" key="5">
    <source>
        <dbReference type="EMBL" id="KAJ0396434.1"/>
    </source>
</evidence>
<dbReference type="InterPro" id="IPR045379">
    <property type="entry name" value="Crinkler_N"/>
</dbReference>
<dbReference type="GO" id="GO:0043657">
    <property type="term" value="C:host cell"/>
    <property type="evidence" value="ECO:0007669"/>
    <property type="project" value="UniProtKB-SubCell"/>
</dbReference>
<gene>
    <name evidence="5" type="ORF">P43SY_007759</name>
</gene>
<protein>
    <recommendedName>
        <fullName evidence="4">Crinkler effector protein N-terminal domain-containing protein</fullName>
    </recommendedName>
</protein>
<accession>A0AAD5LE06</accession>
<dbReference type="Pfam" id="PF20147">
    <property type="entry name" value="Crinkler"/>
    <property type="match status" value="1"/>
</dbReference>
<feature type="domain" description="Crinkler effector protein N-terminal" evidence="4">
    <location>
        <begin position="4"/>
        <end position="117"/>
    </location>
</feature>
<evidence type="ECO:0000256" key="1">
    <source>
        <dbReference type="ARBA" id="ARBA00004340"/>
    </source>
</evidence>
<evidence type="ECO:0000256" key="2">
    <source>
        <dbReference type="ARBA" id="ARBA00004613"/>
    </source>
</evidence>
<dbReference type="GO" id="GO:0005576">
    <property type="term" value="C:extracellular region"/>
    <property type="evidence" value="ECO:0007669"/>
    <property type="project" value="UniProtKB-SubCell"/>
</dbReference>
<comment type="subcellular location">
    <subcellularLocation>
        <location evidence="1">Host cell</location>
    </subcellularLocation>
    <subcellularLocation>
        <location evidence="2">Secreted</location>
    </subcellularLocation>
</comment>
<dbReference type="EMBL" id="JAKCXM010000295">
    <property type="protein sequence ID" value="KAJ0396434.1"/>
    <property type="molecule type" value="Genomic_DNA"/>
</dbReference>
<dbReference type="AlphaFoldDB" id="A0AAD5LE06"/>
<evidence type="ECO:0000256" key="3">
    <source>
        <dbReference type="ARBA" id="ARBA00022525"/>
    </source>
</evidence>
<proteinExistence type="predicted"/>
<organism evidence="5 6">
    <name type="scientific">Pythium insidiosum</name>
    <name type="common">Pythiosis disease agent</name>
    <dbReference type="NCBI Taxonomy" id="114742"/>
    <lineage>
        <taxon>Eukaryota</taxon>
        <taxon>Sar</taxon>
        <taxon>Stramenopiles</taxon>
        <taxon>Oomycota</taxon>
        <taxon>Peronosporomycetes</taxon>
        <taxon>Pythiales</taxon>
        <taxon>Pythiaceae</taxon>
        <taxon>Pythium</taxon>
    </lineage>
</organism>
<dbReference type="Proteomes" id="UP001209570">
    <property type="component" value="Unassembled WGS sequence"/>
</dbReference>
<reference evidence="5" key="1">
    <citation type="submission" date="2021-12" db="EMBL/GenBank/DDBJ databases">
        <title>Prjna785345.</title>
        <authorList>
            <person name="Rujirawat T."/>
            <person name="Krajaejun T."/>
        </authorList>
    </citation>
    <scope>NUCLEOTIDE SEQUENCE</scope>
    <source>
        <strain evidence="5">Pi057C3</strain>
    </source>
</reference>